<reference evidence="2 3" key="1">
    <citation type="submission" date="2008-12" db="EMBL/GenBank/DDBJ databases">
        <authorList>
            <person name="Fulton L."/>
            <person name="Clifton S."/>
            <person name="Fulton B."/>
            <person name="Xu J."/>
            <person name="Minx P."/>
            <person name="Pepin K.H."/>
            <person name="Johnson M."/>
            <person name="Bhonagiri V."/>
            <person name="Nash W.E."/>
            <person name="Mardis E.R."/>
            <person name="Wilson R.K."/>
        </authorList>
    </citation>
    <scope>NUCLEOTIDE SEQUENCE [LARGE SCALE GENOMIC DNA]</scope>
    <source>
        <strain evidence="2 3">DSM 18228</strain>
    </source>
</reference>
<proteinExistence type="predicted"/>
<feature type="compositionally biased region" description="Basic and acidic residues" evidence="1">
    <location>
        <begin position="84"/>
        <end position="93"/>
    </location>
</feature>
<dbReference type="Proteomes" id="UP000014073">
    <property type="component" value="Unassembled WGS sequence"/>
</dbReference>
<evidence type="ECO:0000313" key="2">
    <source>
        <dbReference type="EMBL" id="EEF77370.1"/>
    </source>
</evidence>
<dbReference type="HOGENOM" id="CLU_1821509_0_0_10"/>
<gene>
    <name evidence="2" type="ORF">BACCOPRO_02890</name>
</gene>
<evidence type="ECO:0000313" key="3">
    <source>
        <dbReference type="Proteomes" id="UP000014073"/>
    </source>
</evidence>
<sequence length="141" mass="15843">MSTAPTKPIKAEPASLILNTNPGLIVIKPSISIREFTGQKKFFMARCCMIETPIILAKIIKNSDPQNRLHDPAPTTARSGPNDRTIRPQRPHDPASTTARFSPNDRIICPQRPHDSGRVSRRLRAFKKTFRAFNENAETNQ</sequence>
<dbReference type="AlphaFoldDB" id="S0FB85"/>
<comment type="caution">
    <text evidence="2">The sequence shown here is derived from an EMBL/GenBank/DDBJ whole genome shotgun (WGS) entry which is preliminary data.</text>
</comment>
<name>S0FB85_9BACT</name>
<dbReference type="EMBL" id="ACBW01000184">
    <property type="protein sequence ID" value="EEF77370.1"/>
    <property type="molecule type" value="Genomic_DNA"/>
</dbReference>
<keyword evidence="3" id="KW-1185">Reference proteome</keyword>
<protein>
    <submittedName>
        <fullName evidence="2">Uncharacterized protein</fullName>
    </submittedName>
</protein>
<organism evidence="2 3">
    <name type="scientific">Phocaeicola coprophilus DSM 18228 = JCM 13818</name>
    <dbReference type="NCBI Taxonomy" id="547042"/>
    <lineage>
        <taxon>Bacteria</taxon>
        <taxon>Pseudomonadati</taxon>
        <taxon>Bacteroidota</taxon>
        <taxon>Bacteroidia</taxon>
        <taxon>Bacteroidales</taxon>
        <taxon>Bacteroidaceae</taxon>
        <taxon>Phocaeicola</taxon>
    </lineage>
</organism>
<accession>S0FB85</accession>
<feature type="region of interest" description="Disordered" evidence="1">
    <location>
        <begin position="63"/>
        <end position="119"/>
    </location>
</feature>
<evidence type="ECO:0000256" key="1">
    <source>
        <dbReference type="SAM" id="MobiDB-lite"/>
    </source>
</evidence>